<protein>
    <recommendedName>
        <fullName evidence="4">Putative HNH nuclease YajD</fullName>
    </recommendedName>
</protein>
<dbReference type="PANTHER" id="PTHR41286">
    <property type="entry name" value="HNH NUCLEASE YAJD-RELATED"/>
    <property type="match status" value="1"/>
</dbReference>
<reference evidence="6 7" key="1">
    <citation type="submission" date="2023-07" db="EMBL/GenBank/DDBJ databases">
        <title>Sorghum-associated microbial communities from plants grown in Nebraska, USA.</title>
        <authorList>
            <person name="Schachtman D."/>
        </authorList>
    </citation>
    <scope>NUCLEOTIDE SEQUENCE [LARGE SCALE GENOMIC DNA]</scope>
    <source>
        <strain evidence="6 7">DS1314</strain>
    </source>
</reference>
<evidence type="ECO:0000256" key="2">
    <source>
        <dbReference type="ARBA" id="ARBA00022801"/>
    </source>
</evidence>
<evidence type="ECO:0000259" key="5">
    <source>
        <dbReference type="SMART" id="SM00507"/>
    </source>
</evidence>
<proteinExistence type="inferred from homology"/>
<comment type="similarity">
    <text evidence="3">Belongs to the HNH nuclease family.</text>
</comment>
<evidence type="ECO:0000256" key="4">
    <source>
        <dbReference type="ARBA" id="ARBA00040194"/>
    </source>
</evidence>
<comment type="caution">
    <text evidence="6">The sequence shown here is derived from an EMBL/GenBank/DDBJ whole genome shotgun (WGS) entry which is preliminary data.</text>
</comment>
<keyword evidence="7" id="KW-1185">Reference proteome</keyword>
<gene>
    <name evidence="6" type="ORF">J2T19_000605</name>
</gene>
<name>A0ABT9W7E5_9BACL</name>
<accession>A0ABT9W7E5</accession>
<sequence>MIPLKRFCGKQGCKETITEGRYCKAHQDQVHSYDQHRGTAAERGYDSRWRKAREGYLKKHPLCVTHWEQGYVQAATVVDHIKPHRGDKTLFWDRRNWQGLCKQCHDVKTAKEDGGFGNG</sequence>
<keyword evidence="1" id="KW-0540">Nuclease</keyword>
<evidence type="ECO:0000256" key="3">
    <source>
        <dbReference type="ARBA" id="ARBA00038412"/>
    </source>
</evidence>
<dbReference type="SMART" id="SM00507">
    <property type="entry name" value="HNHc"/>
    <property type="match status" value="1"/>
</dbReference>
<dbReference type="InterPro" id="IPR003615">
    <property type="entry name" value="HNH_nuc"/>
</dbReference>
<dbReference type="EMBL" id="JAUSTI010000001">
    <property type="protein sequence ID" value="MDQ0169168.1"/>
    <property type="molecule type" value="Genomic_DNA"/>
</dbReference>
<dbReference type="GO" id="GO:0016787">
    <property type="term" value="F:hydrolase activity"/>
    <property type="evidence" value="ECO:0007669"/>
    <property type="project" value="UniProtKB-KW"/>
</dbReference>
<dbReference type="PANTHER" id="PTHR41286:SF1">
    <property type="entry name" value="HNH NUCLEASE YAJD-RELATED"/>
    <property type="match status" value="1"/>
</dbReference>
<evidence type="ECO:0000313" key="7">
    <source>
        <dbReference type="Proteomes" id="UP001233836"/>
    </source>
</evidence>
<evidence type="ECO:0000256" key="1">
    <source>
        <dbReference type="ARBA" id="ARBA00022722"/>
    </source>
</evidence>
<dbReference type="CDD" id="cd00085">
    <property type="entry name" value="HNHc"/>
    <property type="match status" value="1"/>
</dbReference>
<feature type="domain" description="HNH nuclease" evidence="5">
    <location>
        <begin position="51"/>
        <end position="106"/>
    </location>
</feature>
<keyword evidence="2 6" id="KW-0378">Hydrolase</keyword>
<dbReference type="Pfam" id="PF01844">
    <property type="entry name" value="HNH"/>
    <property type="match status" value="1"/>
</dbReference>
<dbReference type="InterPro" id="IPR002711">
    <property type="entry name" value="HNH"/>
</dbReference>
<evidence type="ECO:0000313" key="6">
    <source>
        <dbReference type="EMBL" id="MDQ0169168.1"/>
    </source>
</evidence>
<dbReference type="Proteomes" id="UP001233836">
    <property type="component" value="Unassembled WGS sequence"/>
</dbReference>
<organism evidence="6 7">
    <name type="scientific">Paenibacillus tundrae</name>
    <dbReference type="NCBI Taxonomy" id="528187"/>
    <lineage>
        <taxon>Bacteria</taxon>
        <taxon>Bacillati</taxon>
        <taxon>Bacillota</taxon>
        <taxon>Bacilli</taxon>
        <taxon>Bacillales</taxon>
        <taxon>Paenibacillaceae</taxon>
        <taxon>Paenibacillus</taxon>
    </lineage>
</organism>